<keyword evidence="7" id="KW-0378">Hydrolase</keyword>
<feature type="transmembrane region" description="Helical" evidence="11">
    <location>
        <begin position="187"/>
        <end position="209"/>
    </location>
</feature>
<evidence type="ECO:0000256" key="11">
    <source>
        <dbReference type="SAM" id="Phobius"/>
    </source>
</evidence>
<dbReference type="GO" id="GO:0010008">
    <property type="term" value="C:endosome membrane"/>
    <property type="evidence" value="ECO:0007669"/>
    <property type="project" value="UniProtKB-SubCell"/>
</dbReference>
<dbReference type="InterPro" id="IPR007369">
    <property type="entry name" value="Peptidase_A22B_SPP"/>
</dbReference>
<evidence type="ECO:0000256" key="5">
    <source>
        <dbReference type="ARBA" id="ARBA00022692"/>
    </source>
</evidence>
<dbReference type="PANTHER" id="PTHR12174">
    <property type="entry name" value="SIGNAL PEPTIDE PEPTIDASE"/>
    <property type="match status" value="1"/>
</dbReference>
<dbReference type="GO" id="GO:0042500">
    <property type="term" value="F:aspartic endopeptidase activity, intramembrane cleaving"/>
    <property type="evidence" value="ECO:0007669"/>
    <property type="project" value="InterPro"/>
</dbReference>
<reference evidence="14 15" key="1">
    <citation type="submission" date="2024-01" db="EMBL/GenBank/DDBJ databases">
        <title>The complete chloroplast genome sequence of Lithospermum erythrorhizon: insights into the phylogenetic relationship among Boraginaceae species and the maternal lineages of purple gromwells.</title>
        <authorList>
            <person name="Okada T."/>
            <person name="Watanabe K."/>
        </authorList>
    </citation>
    <scope>NUCLEOTIDE SEQUENCE [LARGE SCALE GENOMIC DNA]</scope>
</reference>
<comment type="caution">
    <text evidence="14">The sequence shown here is derived from an EMBL/GenBank/DDBJ whole genome shotgun (WGS) entry which is preliminary data.</text>
</comment>
<dbReference type="Pfam" id="PF04258">
    <property type="entry name" value="Peptidase_A22B"/>
    <property type="match status" value="1"/>
</dbReference>
<gene>
    <name evidence="14" type="ORF">LIER_09999</name>
</gene>
<feature type="transmembrane region" description="Helical" evidence="11">
    <location>
        <begin position="274"/>
        <end position="296"/>
    </location>
</feature>
<comment type="similarity">
    <text evidence="3">Belongs to the peptidase A22B family.</text>
</comment>
<comment type="function">
    <text evidence="1">Intramembrane-cleaving aspartic protease (I-CLiP) that cleaves type II membrane signal peptides in the hydrophobic plane of the membrane.</text>
</comment>
<feature type="transmembrane region" description="Helical" evidence="11">
    <location>
        <begin position="317"/>
        <end position="336"/>
    </location>
</feature>
<dbReference type="InterPro" id="IPR006639">
    <property type="entry name" value="Preselin/SPP"/>
</dbReference>
<evidence type="ECO:0000256" key="6">
    <source>
        <dbReference type="ARBA" id="ARBA00022753"/>
    </source>
</evidence>
<organism evidence="14 15">
    <name type="scientific">Lithospermum erythrorhizon</name>
    <name type="common">Purple gromwell</name>
    <name type="synonym">Lithospermum officinale var. erythrorhizon</name>
    <dbReference type="NCBI Taxonomy" id="34254"/>
    <lineage>
        <taxon>Eukaryota</taxon>
        <taxon>Viridiplantae</taxon>
        <taxon>Streptophyta</taxon>
        <taxon>Embryophyta</taxon>
        <taxon>Tracheophyta</taxon>
        <taxon>Spermatophyta</taxon>
        <taxon>Magnoliopsida</taxon>
        <taxon>eudicotyledons</taxon>
        <taxon>Gunneridae</taxon>
        <taxon>Pentapetalae</taxon>
        <taxon>asterids</taxon>
        <taxon>lamiids</taxon>
        <taxon>Boraginales</taxon>
        <taxon>Boraginaceae</taxon>
        <taxon>Boraginoideae</taxon>
        <taxon>Lithospermeae</taxon>
        <taxon>Lithospermum</taxon>
    </lineage>
</organism>
<dbReference type="GO" id="GO:0005765">
    <property type="term" value="C:lysosomal membrane"/>
    <property type="evidence" value="ECO:0007669"/>
    <property type="project" value="TreeGrafter"/>
</dbReference>
<feature type="signal peptide" evidence="12">
    <location>
        <begin position="1"/>
        <end position="25"/>
    </location>
</feature>
<dbReference type="GO" id="GO:0033619">
    <property type="term" value="P:membrane protein proteolysis"/>
    <property type="evidence" value="ECO:0007669"/>
    <property type="project" value="TreeGrafter"/>
</dbReference>
<accession>A0AAV3PHW5</accession>
<keyword evidence="4 14" id="KW-0645">Protease</keyword>
<feature type="domain" description="PA" evidence="13">
    <location>
        <begin position="86"/>
        <end position="165"/>
    </location>
</feature>
<dbReference type="InterPro" id="IPR046450">
    <property type="entry name" value="PA_dom_sf"/>
</dbReference>
<evidence type="ECO:0000259" key="13">
    <source>
        <dbReference type="Pfam" id="PF02225"/>
    </source>
</evidence>
<evidence type="ECO:0000256" key="8">
    <source>
        <dbReference type="ARBA" id="ARBA00022989"/>
    </source>
</evidence>
<dbReference type="GO" id="GO:0098554">
    <property type="term" value="C:cytoplasmic side of endoplasmic reticulum membrane"/>
    <property type="evidence" value="ECO:0007669"/>
    <property type="project" value="TreeGrafter"/>
</dbReference>
<keyword evidence="10" id="KW-0325">Glycoprotein</keyword>
<evidence type="ECO:0000256" key="2">
    <source>
        <dbReference type="ARBA" id="ARBA00004337"/>
    </source>
</evidence>
<evidence type="ECO:0000313" key="14">
    <source>
        <dbReference type="EMBL" id="GAA0151239.1"/>
    </source>
</evidence>
<evidence type="ECO:0000256" key="3">
    <source>
        <dbReference type="ARBA" id="ARBA00006859"/>
    </source>
</evidence>
<evidence type="ECO:0000256" key="4">
    <source>
        <dbReference type="ARBA" id="ARBA00022670"/>
    </source>
</evidence>
<evidence type="ECO:0000256" key="9">
    <source>
        <dbReference type="ARBA" id="ARBA00023136"/>
    </source>
</evidence>
<dbReference type="InterPro" id="IPR003137">
    <property type="entry name" value="PA_domain"/>
</dbReference>
<dbReference type="Gene3D" id="3.50.30.30">
    <property type="match status" value="1"/>
</dbReference>
<dbReference type="PANTHER" id="PTHR12174:SF90">
    <property type="entry name" value="SIGNAL PEPTIDE PEPTIDASE-LIKE 3"/>
    <property type="match status" value="1"/>
</dbReference>
<feature type="transmembrane region" description="Helical" evidence="11">
    <location>
        <begin position="369"/>
        <end position="387"/>
    </location>
</feature>
<keyword evidence="12" id="KW-0732">Signal</keyword>
<dbReference type="AlphaFoldDB" id="A0AAV3PHW5"/>
<evidence type="ECO:0000256" key="12">
    <source>
        <dbReference type="SAM" id="SignalP"/>
    </source>
</evidence>
<dbReference type="Proteomes" id="UP001454036">
    <property type="component" value="Unassembled WGS sequence"/>
</dbReference>
<dbReference type="SUPFAM" id="SSF52025">
    <property type="entry name" value="PA domain"/>
    <property type="match status" value="1"/>
</dbReference>
<dbReference type="SMART" id="SM00730">
    <property type="entry name" value="PSN"/>
    <property type="match status" value="1"/>
</dbReference>
<keyword evidence="15" id="KW-1185">Reference proteome</keyword>
<name>A0AAV3PHW5_LITER</name>
<comment type="subcellular location">
    <subcellularLocation>
        <location evidence="2">Endosome membrane</location>
        <topology evidence="2">Multi-pass membrane protein</topology>
    </subcellularLocation>
</comment>
<dbReference type="Pfam" id="PF02225">
    <property type="entry name" value="PA"/>
    <property type="match status" value="1"/>
</dbReference>
<keyword evidence="6" id="KW-0967">Endosome</keyword>
<dbReference type="EMBL" id="BAABME010001746">
    <property type="protein sequence ID" value="GAA0151239.1"/>
    <property type="molecule type" value="Genomic_DNA"/>
</dbReference>
<evidence type="ECO:0000313" key="15">
    <source>
        <dbReference type="Proteomes" id="UP001454036"/>
    </source>
</evidence>
<keyword evidence="8 11" id="KW-1133">Transmembrane helix</keyword>
<evidence type="ECO:0000256" key="10">
    <source>
        <dbReference type="ARBA" id="ARBA00023180"/>
    </source>
</evidence>
<dbReference type="GO" id="GO:0098553">
    <property type="term" value="C:lumenal side of endoplasmic reticulum membrane"/>
    <property type="evidence" value="ECO:0007669"/>
    <property type="project" value="TreeGrafter"/>
</dbReference>
<protein>
    <submittedName>
        <fullName evidence="14">Aspartic protease</fullName>
    </submittedName>
</protein>
<sequence length="406" mass="44136">MVSSSCVNALLGLVILFQFLSTISAGGNKDIEKPANQSLPATCRNPFRDIMVKKWANGKEEDLFGLSASFGSRFPTSIDSAKRLPATYAEPPNGCAPSTTKLSGTIGLVLRGECEFIEKARIAQAGGATAIVVINTEEGSLNMSCSSDNNITIPVMLIDKSGAESIHKSFASGQKVELLLYSPDRPILAFSVVFLWLMATGTVVCASFWSEITASASEPKIESYDEMSPKESRTAKDDEMEIVSLTAKSAIFFIITASTFLVLLYFFMSSWFVWILIIVFSIGGVQGMHNCIVSLIESKCKGCAYKTLMLPLVGKTSVLSLSVLLGCIAFAIFWIATRKESFSYFGQDVLGICLMITVLQLAQLPNIKVATILLCSAFLYDIFWVFISPLIFKTSVMIAVCLLSLF</sequence>
<feature type="chain" id="PRO_5043607216" evidence="12">
    <location>
        <begin position="26"/>
        <end position="406"/>
    </location>
</feature>
<feature type="transmembrane region" description="Helical" evidence="11">
    <location>
        <begin position="250"/>
        <end position="268"/>
    </location>
</feature>
<evidence type="ECO:0000256" key="1">
    <source>
        <dbReference type="ARBA" id="ARBA00003012"/>
    </source>
</evidence>
<feature type="transmembrane region" description="Helical" evidence="11">
    <location>
        <begin position="342"/>
        <end position="362"/>
    </location>
</feature>
<proteinExistence type="inferred from homology"/>
<keyword evidence="5 11" id="KW-0812">Transmembrane</keyword>
<keyword evidence="9 11" id="KW-0472">Membrane</keyword>
<evidence type="ECO:0000256" key="7">
    <source>
        <dbReference type="ARBA" id="ARBA00022801"/>
    </source>
</evidence>
<dbReference type="GO" id="GO:0030660">
    <property type="term" value="C:Golgi-associated vesicle membrane"/>
    <property type="evidence" value="ECO:0007669"/>
    <property type="project" value="TreeGrafter"/>
</dbReference>